<dbReference type="EMBL" id="CAKKLH010000298">
    <property type="protein sequence ID" value="CAH0109978.1"/>
    <property type="molecule type" value="Genomic_DNA"/>
</dbReference>
<evidence type="ECO:0000313" key="1">
    <source>
        <dbReference type="EMBL" id="CAH0109978.1"/>
    </source>
</evidence>
<reference evidence="1" key="1">
    <citation type="submission" date="2021-11" db="EMBL/GenBank/DDBJ databases">
        <authorList>
            <person name="Schell T."/>
        </authorList>
    </citation>
    <scope>NUCLEOTIDE SEQUENCE</scope>
    <source>
        <strain evidence="1">M5</strain>
    </source>
</reference>
<comment type="caution">
    <text evidence="1">The sequence shown here is derived from an EMBL/GenBank/DDBJ whole genome shotgun (WGS) entry which is preliminary data.</text>
</comment>
<organism evidence="1 2">
    <name type="scientific">Daphnia galeata</name>
    <dbReference type="NCBI Taxonomy" id="27404"/>
    <lineage>
        <taxon>Eukaryota</taxon>
        <taxon>Metazoa</taxon>
        <taxon>Ecdysozoa</taxon>
        <taxon>Arthropoda</taxon>
        <taxon>Crustacea</taxon>
        <taxon>Branchiopoda</taxon>
        <taxon>Diplostraca</taxon>
        <taxon>Cladocera</taxon>
        <taxon>Anomopoda</taxon>
        <taxon>Daphniidae</taxon>
        <taxon>Daphnia</taxon>
    </lineage>
</organism>
<protein>
    <submittedName>
        <fullName evidence="1">Uncharacterized protein</fullName>
    </submittedName>
</protein>
<sequence>MKDHPYMVHSKFQKDTTPQTEMRNYIRKTARVQNVSRENVSKAIYMVRNHNWGVVDAAREFKLSERSLFRYLKVSANKEVDVDEDSLPLTCGYS</sequence>
<name>A0A8J2S5X7_9CRUS</name>
<keyword evidence="2" id="KW-1185">Reference proteome</keyword>
<dbReference type="Proteomes" id="UP000789390">
    <property type="component" value="Unassembled WGS sequence"/>
</dbReference>
<proteinExistence type="predicted"/>
<evidence type="ECO:0000313" key="2">
    <source>
        <dbReference type="Proteomes" id="UP000789390"/>
    </source>
</evidence>
<gene>
    <name evidence="1" type="ORF">DGAL_LOCUS13471</name>
</gene>
<accession>A0A8J2S5X7</accession>
<dbReference type="AlphaFoldDB" id="A0A8J2S5X7"/>